<evidence type="ECO:0000313" key="3">
    <source>
        <dbReference type="Proteomes" id="UP001432146"/>
    </source>
</evidence>
<name>A0AAW0ZYB5_9HYME</name>
<proteinExistence type="predicted"/>
<sequence length="74" mass="8098">MSSAIKAARIVSSEGSFTTKRASPLTRSPSASGKSSIQQEARRERHSPWTMAYVNVSKMHVRAHWFVGSVGQHG</sequence>
<evidence type="ECO:0000256" key="1">
    <source>
        <dbReference type="SAM" id="MobiDB-lite"/>
    </source>
</evidence>
<organism evidence="2 3">
    <name type="scientific">Tetragonisca angustula</name>
    <dbReference type="NCBI Taxonomy" id="166442"/>
    <lineage>
        <taxon>Eukaryota</taxon>
        <taxon>Metazoa</taxon>
        <taxon>Ecdysozoa</taxon>
        <taxon>Arthropoda</taxon>
        <taxon>Hexapoda</taxon>
        <taxon>Insecta</taxon>
        <taxon>Pterygota</taxon>
        <taxon>Neoptera</taxon>
        <taxon>Endopterygota</taxon>
        <taxon>Hymenoptera</taxon>
        <taxon>Apocrita</taxon>
        <taxon>Aculeata</taxon>
        <taxon>Apoidea</taxon>
        <taxon>Anthophila</taxon>
        <taxon>Apidae</taxon>
        <taxon>Tetragonisca</taxon>
    </lineage>
</organism>
<evidence type="ECO:0000313" key="2">
    <source>
        <dbReference type="EMBL" id="KAK9302765.1"/>
    </source>
</evidence>
<dbReference type="AlphaFoldDB" id="A0AAW0ZYB5"/>
<feature type="compositionally biased region" description="Polar residues" evidence="1">
    <location>
        <begin position="13"/>
        <end position="39"/>
    </location>
</feature>
<comment type="caution">
    <text evidence="2">The sequence shown here is derived from an EMBL/GenBank/DDBJ whole genome shotgun (WGS) entry which is preliminary data.</text>
</comment>
<dbReference type="EMBL" id="JAWNGG020000091">
    <property type="protein sequence ID" value="KAK9302765.1"/>
    <property type="molecule type" value="Genomic_DNA"/>
</dbReference>
<feature type="region of interest" description="Disordered" evidence="1">
    <location>
        <begin position="1"/>
        <end position="48"/>
    </location>
</feature>
<accession>A0AAW0ZYB5</accession>
<keyword evidence="3" id="KW-1185">Reference proteome</keyword>
<dbReference type="Proteomes" id="UP001432146">
    <property type="component" value="Unassembled WGS sequence"/>
</dbReference>
<gene>
    <name evidence="2" type="ORF">QLX08_005375</name>
</gene>
<reference evidence="2 3" key="1">
    <citation type="submission" date="2024-05" db="EMBL/GenBank/DDBJ databases">
        <title>The nuclear and mitochondrial genome assemblies of Tetragonisca angustula (Apidae: Meliponini), a tiny yet remarkable pollinator in the Neotropics.</title>
        <authorList>
            <person name="Ferrari R."/>
            <person name="Ricardo P.C."/>
            <person name="Dias F.C."/>
            <person name="Araujo N.S."/>
            <person name="Soares D.O."/>
            <person name="Zhou Q.-S."/>
            <person name="Zhu C.-D."/>
            <person name="Coutinho L."/>
            <person name="Airas M.C."/>
            <person name="Batista T.M."/>
        </authorList>
    </citation>
    <scope>NUCLEOTIDE SEQUENCE [LARGE SCALE GENOMIC DNA]</scope>
    <source>
        <strain evidence="2">ASF017062</strain>
        <tissue evidence="2">Abdomen</tissue>
    </source>
</reference>
<protein>
    <submittedName>
        <fullName evidence="2">Uncharacterized protein</fullName>
    </submittedName>
</protein>